<feature type="compositionally biased region" description="Polar residues" evidence="1">
    <location>
        <begin position="135"/>
        <end position="155"/>
    </location>
</feature>
<feature type="compositionally biased region" description="Acidic residues" evidence="1">
    <location>
        <begin position="503"/>
        <end position="525"/>
    </location>
</feature>
<feature type="compositionally biased region" description="Polar residues" evidence="1">
    <location>
        <begin position="51"/>
        <end position="76"/>
    </location>
</feature>
<dbReference type="InterPro" id="IPR044822">
    <property type="entry name" value="Myb_DNA-bind_4"/>
</dbReference>
<feature type="compositionally biased region" description="Polar residues" evidence="1">
    <location>
        <begin position="223"/>
        <end position="233"/>
    </location>
</feature>
<dbReference type="FunFam" id="1.10.10.60:FF:000152">
    <property type="entry name" value="Trihelix transcription factor ASIL2"/>
    <property type="match status" value="1"/>
</dbReference>
<dbReference type="STRING" id="59895.A0A124SIC8"/>
<feature type="domain" description="Myb-like" evidence="2">
    <location>
        <begin position="317"/>
        <end position="385"/>
    </location>
</feature>
<feature type="compositionally biased region" description="Pro residues" evidence="1">
    <location>
        <begin position="202"/>
        <end position="216"/>
    </location>
</feature>
<feature type="compositionally biased region" description="Low complexity" evidence="1">
    <location>
        <begin position="107"/>
        <end position="119"/>
    </location>
</feature>
<dbReference type="SMART" id="SM00595">
    <property type="entry name" value="MADF"/>
    <property type="match status" value="1"/>
</dbReference>
<dbReference type="Gene3D" id="1.10.10.60">
    <property type="entry name" value="Homeodomain-like"/>
    <property type="match status" value="1"/>
</dbReference>
<evidence type="ECO:0000256" key="1">
    <source>
        <dbReference type="SAM" id="MobiDB-lite"/>
    </source>
</evidence>
<dbReference type="EMBL" id="LEKV01000008">
    <property type="protein sequence ID" value="KVI12302.1"/>
    <property type="molecule type" value="Genomic_DNA"/>
</dbReference>
<dbReference type="AlphaFoldDB" id="A0A124SIC8"/>
<dbReference type="Pfam" id="PF13837">
    <property type="entry name" value="Myb_DNA-bind_4"/>
    <property type="match status" value="1"/>
</dbReference>
<dbReference type="OMA" id="PVVHKHK"/>
<dbReference type="Gramene" id="KVI12302">
    <property type="protein sequence ID" value="KVI12302"/>
    <property type="gene ID" value="Ccrd_009282"/>
</dbReference>
<organism evidence="3 4">
    <name type="scientific">Cynara cardunculus var. scolymus</name>
    <name type="common">Globe artichoke</name>
    <name type="synonym">Cynara scolymus</name>
    <dbReference type="NCBI Taxonomy" id="59895"/>
    <lineage>
        <taxon>Eukaryota</taxon>
        <taxon>Viridiplantae</taxon>
        <taxon>Streptophyta</taxon>
        <taxon>Embryophyta</taxon>
        <taxon>Tracheophyta</taxon>
        <taxon>Spermatophyta</taxon>
        <taxon>Magnoliopsida</taxon>
        <taxon>eudicotyledons</taxon>
        <taxon>Gunneridae</taxon>
        <taxon>Pentapetalae</taxon>
        <taxon>asterids</taxon>
        <taxon>campanulids</taxon>
        <taxon>Asterales</taxon>
        <taxon>Asteraceae</taxon>
        <taxon>Carduoideae</taxon>
        <taxon>Cardueae</taxon>
        <taxon>Carduinae</taxon>
        <taxon>Cynara</taxon>
    </lineage>
</organism>
<evidence type="ECO:0000313" key="4">
    <source>
        <dbReference type="Proteomes" id="UP000243975"/>
    </source>
</evidence>
<protein>
    <submittedName>
        <fullName evidence="3">MADF domain-containing protein</fullName>
    </submittedName>
</protein>
<feature type="compositionally biased region" description="Polar residues" evidence="1">
    <location>
        <begin position="192"/>
        <end position="201"/>
    </location>
</feature>
<sequence>MATTTTSPPPSSPHEEVENDNLHQLISGSQPPAASVTTPPSPIEEVDHRQQFANSNSPYSPPQTSVSHQPENQVDRQQPPPEYVEDQREPPILPSPPLEENVTEGRQTSSPPSLSLHSQPPSPTSTGDEHPPENLNPNHESPVSKQSLSPSTPTTRPEDTVHIPNCSPNQEHKSPSPSSPPPRPEDPMESPNYGNNPSPNQDHPPPTQNSPPPGPQDPVESPNYRNNHNPNPSQDHESPSPSSPPRRSPSQSPSATTLQASPKADESPKDPYSSPPPTADSPSSPQDTLEPNTDLIPLPAPPVGVPFLLHTVASSSPSKPQASPWTHPETANLIQAYQEKWYSVKKGPLKASQWEEVAITVAVRCGYDEPTKTAKQCRHKIEKLRKRYRSERGKPRSKATVWNFFKLMDNLQKGPLPISSSQPMELVEYKNPSSSNGKKRKNDDNDGEFLVNMRNNRSKSSNHHITNGDLTGNLRFSDGGSERVMRGLRTPVVHKHKGFYQEDNGEEEEEEEEVEEGSDDGEDEEGVAVQLAAEIKGFAERFVKMENKKIEMMRDTERYRMEMENKRMEMILESRKMLLEIVNKAFNSSSHKTQKKLSAS</sequence>
<gene>
    <name evidence="3" type="ORF">Ccrd_009282</name>
</gene>
<dbReference type="InterPro" id="IPR001005">
    <property type="entry name" value="SANT/Myb"/>
</dbReference>
<feature type="region of interest" description="Disordered" evidence="1">
    <location>
        <begin position="498"/>
        <end position="525"/>
    </location>
</feature>
<comment type="caution">
    <text evidence="3">The sequence shown here is derived from an EMBL/GenBank/DDBJ whole genome shotgun (WGS) entry which is preliminary data.</text>
</comment>
<feature type="region of interest" description="Disordered" evidence="1">
    <location>
        <begin position="1"/>
        <end position="303"/>
    </location>
</feature>
<dbReference type="PANTHER" id="PTHR31307:SF3">
    <property type="entry name" value="HOMEODOMAIN-LIKE SUPERFAMILY PROTEIN"/>
    <property type="match status" value="1"/>
</dbReference>
<dbReference type="Proteomes" id="UP000243975">
    <property type="component" value="Unassembled WGS sequence"/>
</dbReference>
<dbReference type="PANTHER" id="PTHR31307">
    <property type="entry name" value="TRIHELIX TRANSCRIPTION FACTOR ASIL2"/>
    <property type="match status" value="1"/>
</dbReference>
<evidence type="ECO:0000259" key="2">
    <source>
        <dbReference type="PROSITE" id="PS50090"/>
    </source>
</evidence>
<dbReference type="PRINTS" id="PR01217">
    <property type="entry name" value="PRICHEXTENSN"/>
</dbReference>
<evidence type="ECO:0000313" key="3">
    <source>
        <dbReference type="EMBL" id="KVI12302.1"/>
    </source>
</evidence>
<keyword evidence="4" id="KW-1185">Reference proteome</keyword>
<feature type="region of interest" description="Disordered" evidence="1">
    <location>
        <begin position="415"/>
        <end position="481"/>
    </location>
</feature>
<reference evidence="3 4" key="1">
    <citation type="journal article" date="2016" name="Sci. Rep.">
        <title>The genome sequence of the outbreeding globe artichoke constructed de novo incorporating a phase-aware low-pass sequencing strategy of F1 progeny.</title>
        <authorList>
            <person name="Scaglione D."/>
            <person name="Reyes-Chin-Wo S."/>
            <person name="Acquadro A."/>
            <person name="Froenicke L."/>
            <person name="Portis E."/>
            <person name="Beitel C."/>
            <person name="Tirone M."/>
            <person name="Mauro R."/>
            <person name="Lo Monaco A."/>
            <person name="Mauromicale G."/>
            <person name="Faccioli P."/>
            <person name="Cattivelli L."/>
            <person name="Rieseberg L."/>
            <person name="Michelmore R."/>
            <person name="Lanteri S."/>
        </authorList>
    </citation>
    <scope>NUCLEOTIDE SEQUENCE [LARGE SCALE GENOMIC DNA]</scope>
    <source>
        <strain evidence="3">2C</strain>
    </source>
</reference>
<dbReference type="InterPro" id="IPR044823">
    <property type="entry name" value="ASIL1/2-like"/>
</dbReference>
<name>A0A124SIC8_CYNCS</name>
<dbReference type="PROSITE" id="PS50090">
    <property type="entry name" value="MYB_LIKE"/>
    <property type="match status" value="1"/>
</dbReference>
<accession>A0A124SIC8</accession>
<proteinExistence type="predicted"/>